<dbReference type="OMA" id="MCCAPGM"/>
<dbReference type="SUPFAM" id="SSF53335">
    <property type="entry name" value="S-adenosyl-L-methionine-dependent methyltransferases"/>
    <property type="match status" value="1"/>
</dbReference>
<dbReference type="GO" id="GO:0003723">
    <property type="term" value="F:RNA binding"/>
    <property type="evidence" value="ECO:0007669"/>
    <property type="project" value="UniProtKB-UniRule"/>
</dbReference>
<dbReference type="VEuPathDB" id="MicrosporidiaDB:NEQG_00923"/>
<dbReference type="InParanoid" id="I3EIQ7"/>
<keyword evidence="8" id="KW-1185">Reference proteome</keyword>
<dbReference type="PANTHER" id="PTHR22807:SF16">
    <property type="entry name" value="SAM-DEPENDENT MTASE RSMB_NOP-TYPE DOMAIN-CONTAINING PROTEIN"/>
    <property type="match status" value="1"/>
</dbReference>
<name>I3EIQ7_NEMP3</name>
<evidence type="ECO:0000256" key="3">
    <source>
        <dbReference type="ARBA" id="ARBA00022691"/>
    </source>
</evidence>
<dbReference type="InterPro" id="IPR023267">
    <property type="entry name" value="RCMT"/>
</dbReference>
<protein>
    <recommendedName>
        <fullName evidence="6">SAM-dependent MTase RsmB/NOP-type domain-containing protein</fullName>
    </recommendedName>
</protein>
<evidence type="ECO:0000256" key="1">
    <source>
        <dbReference type="ARBA" id="ARBA00022603"/>
    </source>
</evidence>
<dbReference type="HOGENOM" id="CLU_869030_0_0_1"/>
<comment type="similarity">
    <text evidence="5">Belongs to the class I-like SAM-binding methyltransferase superfamily. RsmB/NOP family.</text>
</comment>
<dbReference type="GO" id="GO:0008173">
    <property type="term" value="F:RNA methyltransferase activity"/>
    <property type="evidence" value="ECO:0007669"/>
    <property type="project" value="InterPro"/>
</dbReference>
<accession>I3EIQ7</accession>
<keyword evidence="4 5" id="KW-0694">RNA-binding</keyword>
<keyword evidence="2 5" id="KW-0808">Transferase</keyword>
<dbReference type="Proteomes" id="UP000002872">
    <property type="component" value="Unassembled WGS sequence"/>
</dbReference>
<feature type="active site" description="Nucleophile" evidence="5">
    <location>
        <position position="253"/>
    </location>
</feature>
<dbReference type="GO" id="GO:0001510">
    <property type="term" value="P:RNA methylation"/>
    <property type="evidence" value="ECO:0007669"/>
    <property type="project" value="InterPro"/>
</dbReference>
<evidence type="ECO:0000313" key="7">
    <source>
        <dbReference type="EMBL" id="EIJ89104.1"/>
    </source>
</evidence>
<evidence type="ECO:0000259" key="6">
    <source>
        <dbReference type="PROSITE" id="PS51686"/>
    </source>
</evidence>
<gene>
    <name evidence="7" type="ORF">NEQG_00923</name>
</gene>
<organism evidence="7 8">
    <name type="scientific">Nematocida parisii (strain ERTm3)</name>
    <name type="common">Nematode killer fungus</name>
    <dbReference type="NCBI Taxonomy" id="935791"/>
    <lineage>
        <taxon>Eukaryota</taxon>
        <taxon>Fungi</taxon>
        <taxon>Fungi incertae sedis</taxon>
        <taxon>Microsporidia</taxon>
        <taxon>Nematocida</taxon>
    </lineage>
</organism>
<evidence type="ECO:0000256" key="5">
    <source>
        <dbReference type="PROSITE-ProRule" id="PRU01023"/>
    </source>
</evidence>
<dbReference type="InterPro" id="IPR001678">
    <property type="entry name" value="MeTrfase_RsmB-F_NOP2_dom"/>
</dbReference>
<evidence type="ECO:0000313" key="8">
    <source>
        <dbReference type="Proteomes" id="UP000002872"/>
    </source>
</evidence>
<dbReference type="OrthoDB" id="6093671at2759"/>
<feature type="binding site" evidence="5">
    <location>
        <position position="116"/>
    </location>
    <ligand>
        <name>S-adenosyl-L-methionine</name>
        <dbReference type="ChEBI" id="CHEBI:59789"/>
    </ligand>
</feature>
<dbReference type="PRINTS" id="PR02008">
    <property type="entry name" value="RCMTFAMILY"/>
</dbReference>
<dbReference type="EMBL" id="GL870877">
    <property type="protein sequence ID" value="EIJ89104.1"/>
    <property type="molecule type" value="Genomic_DNA"/>
</dbReference>
<feature type="binding site" evidence="5">
    <location>
        <position position="143"/>
    </location>
    <ligand>
        <name>S-adenosyl-L-methionine</name>
        <dbReference type="ChEBI" id="CHEBI:59789"/>
    </ligand>
</feature>
<proteinExistence type="inferred from homology"/>
<dbReference type="CDD" id="cd02440">
    <property type="entry name" value="AdoMet_MTases"/>
    <property type="match status" value="1"/>
</dbReference>
<dbReference type="STRING" id="935791.I3EIQ7"/>
<comment type="caution">
    <text evidence="5">Lacks conserved residue(s) required for the propagation of feature annotation.</text>
</comment>
<dbReference type="AlphaFoldDB" id="I3EIQ7"/>
<dbReference type="Pfam" id="PF01189">
    <property type="entry name" value="Methyltr_RsmB-F"/>
    <property type="match status" value="1"/>
</dbReference>
<feature type="binding site" evidence="5">
    <location>
        <position position="205"/>
    </location>
    <ligand>
        <name>S-adenosyl-L-methionine</name>
        <dbReference type="ChEBI" id="CHEBI:59789"/>
    </ligand>
</feature>
<dbReference type="InterPro" id="IPR029063">
    <property type="entry name" value="SAM-dependent_MTases_sf"/>
</dbReference>
<sequence length="320" mass="36239">MEEEGRKKCFVVNPRGRKTQNSNNYTFSFDCDAVTDQIFSYPSDYRISYTEEYINRQILSMSLWSIIAVNLLEIERSSKVLDMCCAPGMKLVYSGLLLDSANYNNSTETGSITGIDISRSRLSIAKSLVLKYKVPNVRLVLGDTSCFTSPPIISASLDEVRNKEGVCRCGGISETPPEKAYYTSTNLRRIGHRHIPQKYDRILVDPECSQTSTVKYMQGDKPPTKDYSRIQINILSHGISLLEENGILIYSTCTFEEEENENVIQQVLEKHPHIVRVPIEESTLAAYGVSTKNIRTERSEKLPFSDSLFIAKLKHSRHIS</sequence>
<dbReference type="PROSITE" id="PS51686">
    <property type="entry name" value="SAM_MT_RSMB_NOP"/>
    <property type="match status" value="1"/>
</dbReference>
<evidence type="ECO:0000256" key="4">
    <source>
        <dbReference type="ARBA" id="ARBA00022884"/>
    </source>
</evidence>
<keyword evidence="1 5" id="KW-0489">Methyltransferase</keyword>
<dbReference type="Gene3D" id="3.40.50.150">
    <property type="entry name" value="Vaccinia Virus protein VP39"/>
    <property type="match status" value="1"/>
</dbReference>
<dbReference type="PANTHER" id="PTHR22807">
    <property type="entry name" value="NOP2 YEAST -RELATED NOL1/NOP2/FMU SUN DOMAIN-CONTAINING"/>
    <property type="match status" value="1"/>
</dbReference>
<evidence type="ECO:0000256" key="2">
    <source>
        <dbReference type="ARBA" id="ARBA00022679"/>
    </source>
</evidence>
<dbReference type="InterPro" id="IPR049560">
    <property type="entry name" value="MeTrfase_RsmB-F_NOP2_cat"/>
</dbReference>
<keyword evidence="3 5" id="KW-0949">S-adenosyl-L-methionine</keyword>
<reference evidence="7" key="1">
    <citation type="submission" date="2011-01" db="EMBL/GenBank/DDBJ databases">
        <title>The Genome Sequence of Nematocida parisii strain ERTm3.</title>
        <authorList>
            <consortium name="The Broad Institute Genome Sequencing Platform"/>
            <consortium name="The Broad Institute Genome Sequencing Center for Infectious Disease"/>
            <person name="Cuomo C."/>
            <person name="Troemel E."/>
            <person name="Young S.K."/>
            <person name="Zeng Q."/>
            <person name="Gargeya S."/>
            <person name="Fitzgerald M."/>
            <person name="Haas B."/>
            <person name="Abouelleil A."/>
            <person name="Alvarado L."/>
            <person name="Arachchi H.M."/>
            <person name="Berlin A."/>
            <person name="Chapman S.B."/>
            <person name="Gearin G."/>
            <person name="Goldberg J."/>
            <person name="Griggs A."/>
            <person name="Gujja S."/>
            <person name="Hansen M."/>
            <person name="Heiman D."/>
            <person name="Howarth C."/>
            <person name="Larimer J."/>
            <person name="Lui A."/>
            <person name="MacDonald P.J.P."/>
            <person name="McCowen C."/>
            <person name="Montmayeur A."/>
            <person name="Murphy C."/>
            <person name="Neiman D."/>
            <person name="Pearson M."/>
            <person name="Priest M."/>
            <person name="Roberts A."/>
            <person name="Saif S."/>
            <person name="Shea T."/>
            <person name="Sisk P."/>
            <person name="Stolte C."/>
            <person name="Sykes S."/>
            <person name="Wortman J."/>
            <person name="Nusbaum C."/>
            <person name="Birren B."/>
        </authorList>
    </citation>
    <scope>NUCLEOTIDE SEQUENCE</scope>
    <source>
        <strain evidence="7">ERTm3</strain>
    </source>
</reference>
<feature type="domain" description="SAM-dependent MTase RsmB/NOP-type" evidence="6">
    <location>
        <begin position="1"/>
        <end position="316"/>
    </location>
</feature>